<protein>
    <submittedName>
        <fullName evidence="2">Uncharacterized protein</fullName>
    </submittedName>
</protein>
<gene>
    <name evidence="2" type="ORF">TGRH88_049710</name>
</gene>
<feature type="compositionally biased region" description="Polar residues" evidence="1">
    <location>
        <begin position="481"/>
        <end position="490"/>
    </location>
</feature>
<evidence type="ECO:0000313" key="3">
    <source>
        <dbReference type="Proteomes" id="UP000557509"/>
    </source>
</evidence>
<dbReference type="EMBL" id="JAAUHK010000196">
    <property type="protein sequence ID" value="KAF4639199.1"/>
    <property type="molecule type" value="Genomic_DNA"/>
</dbReference>
<dbReference type="VEuPathDB" id="ToxoDB:TGME49_310200"/>
<feature type="compositionally biased region" description="Polar residues" evidence="1">
    <location>
        <begin position="245"/>
        <end position="255"/>
    </location>
</feature>
<feature type="region of interest" description="Disordered" evidence="1">
    <location>
        <begin position="471"/>
        <end position="491"/>
    </location>
</feature>
<reference evidence="2 3" key="1">
    <citation type="submission" date="2020-03" db="EMBL/GenBank/DDBJ databases">
        <title>Genome sequence of Toxoplasma gondii RH-88 strain.</title>
        <authorList>
            <person name="Lorenzi H.A."/>
            <person name="Venepally P."/>
            <person name="Rozenberg A."/>
            <person name="Sibley D."/>
        </authorList>
    </citation>
    <scope>NUCLEOTIDE SEQUENCE [LARGE SCALE GENOMIC DNA]</scope>
    <source>
        <strain evidence="2 3">RH-88</strain>
    </source>
</reference>
<name>A0A7J6JWW3_TOXGO</name>
<feature type="region of interest" description="Disordered" evidence="1">
    <location>
        <begin position="231"/>
        <end position="262"/>
    </location>
</feature>
<accession>A0A7J6JWW3</accession>
<dbReference type="AlphaFoldDB" id="A0A7J6JWW3"/>
<proteinExistence type="predicted"/>
<keyword evidence="3" id="KW-1185">Reference proteome</keyword>
<dbReference type="Proteomes" id="UP000557509">
    <property type="component" value="Unassembled WGS sequence"/>
</dbReference>
<feature type="compositionally biased region" description="Low complexity" evidence="1">
    <location>
        <begin position="231"/>
        <end position="244"/>
    </location>
</feature>
<evidence type="ECO:0000256" key="1">
    <source>
        <dbReference type="SAM" id="MobiDB-lite"/>
    </source>
</evidence>
<evidence type="ECO:0000313" key="2">
    <source>
        <dbReference type="EMBL" id="KAF4639199.1"/>
    </source>
</evidence>
<sequence>MGDPKFGIPFIFTMHRSPTRRLSTEILSFVPESVEAYDVYRVGRNAATAYRRVYRQLVMTVHPEGSLHGADLSSAISSRIQREIPRETPNATAWTRSMPLHTICRNGASFFRPVHNRPHRRQPKSLKTLPQCATDLPTGSSPAAGCPLPFHAGRRTAACRPHRRDASSSLPPSRFSCLPMGLKWPVSCEQSMFFPSGSAPNLIRCLAAFSSVSRSFPDASRSDVSNCLSSSPSFSSSDVEAPSPQSSEDPSTQYDGTPALPDTRKVGRLAVTGAEPPGAVSYETLAGIPWMSRGRLCSVLEEVAERGPYDVATWNKLLCRAEAISASLSVRDIGRLVVGMAKVKYYHPSLLRKFSFFARRQIQDADALACSGLLHSYSTLNCFDPKLYEVVCNRMQKREVMHACKLFPLSLALSACVREKFVHEGLFLAAGERLSELLPACKPSDQQSVALILNCLARLFNLRQQQKLARRRDSAEPIESQRATSPSETAADQEHLDLKELLGKIACSLPPLLPTMNLQSLTLVLNAFSRLRSLCAAPPEVVLLTCETLMPRASKLTALQAVTVLNALVKLRLGGETDLLEAVLGQLRERAHHLTPQGVCLTVKALSILRLKDRRLEEELERQVCLTFHHFSAAEVSSLRAACQGRRAMQSTIHELLNILPFLQGRNLDNAHHTHRLQYPFVQKMYRFLTIMIGFPDENAEDSLDKCQAGFRCLPLVPLYSRTYCSMLASRVLTSIYLKSNKQRYRSNWDTEYDSSNETAKVLLNKLMLSS</sequence>
<comment type="caution">
    <text evidence="2">The sequence shown here is derived from an EMBL/GenBank/DDBJ whole genome shotgun (WGS) entry which is preliminary data.</text>
</comment>
<organism evidence="2 3">
    <name type="scientific">Toxoplasma gondii</name>
    <dbReference type="NCBI Taxonomy" id="5811"/>
    <lineage>
        <taxon>Eukaryota</taxon>
        <taxon>Sar</taxon>
        <taxon>Alveolata</taxon>
        <taxon>Apicomplexa</taxon>
        <taxon>Conoidasida</taxon>
        <taxon>Coccidia</taxon>
        <taxon>Eucoccidiorida</taxon>
        <taxon>Eimeriorina</taxon>
        <taxon>Sarcocystidae</taxon>
        <taxon>Toxoplasma</taxon>
    </lineage>
</organism>